<sequence length="512" mass="57335">MGRPPCCEKVGLKKGSWTAEEDRKLLAYIEQYGHGSWRALPAKAGLKRCGKSCRLRWTNYLRPDIKRGKFSLQEEQTIIQLHALLGNRWSVIASHLPKRTDNEIKNHWNTHLKKRLTKMGIDPLTHKPKTHALGPDQLKDAANLSHMAQWEGARLETEARLVRESKLQVLNPFQTHPGFSASAQLVYEPTTTAPLPHPPLQPLCLDVLTAWQGSWLKAPKYNAYSASTFPSASSIDFLASTTNFSKRDEAMIMKAGADFAIPNNFPDVQGMAYSTDDDSLATGNESFLLPNFMEAGLGEILFDDSNQLYPSITGANSGDVPVSCCSDIEENKNYWNNILNLVNGLPSGLQRCGKSCRLRWPNYLRPDIKRGIFSLQEEQTIIQLRALLGNRWSVIATHLPKRTDNDIKNHWNTHLKKRLTKMGIDPVTHKPKTHALGPDQLKDVANLGHMAQWEGARLEAETRLVRESKLRLGNSASAQLVYKATSTAPILPSPPLQPQCLDVITAWQKDHA</sequence>
<accession>A0ACB7X5S4</accession>
<name>A0ACB7X5S4_9ERIC</name>
<proteinExistence type="predicted"/>
<dbReference type="EMBL" id="CM037152">
    <property type="protein sequence ID" value="KAH7836058.1"/>
    <property type="molecule type" value="Genomic_DNA"/>
</dbReference>
<reference evidence="1 2" key="1">
    <citation type="journal article" date="2021" name="Hortic Res">
        <title>High-quality reference genome and annotation aids understanding of berry development for evergreen blueberry (Vaccinium darrowii).</title>
        <authorList>
            <person name="Yu J."/>
            <person name="Hulse-Kemp A.M."/>
            <person name="Babiker E."/>
            <person name="Staton M."/>
        </authorList>
    </citation>
    <scope>NUCLEOTIDE SEQUENCE [LARGE SCALE GENOMIC DNA]</scope>
    <source>
        <strain evidence="2">cv. NJ 8807/NJ 8810</strain>
        <tissue evidence="1">Young leaf</tissue>
    </source>
</reference>
<gene>
    <name evidence="1" type="ORF">Vadar_032350</name>
</gene>
<dbReference type="Proteomes" id="UP000828048">
    <property type="component" value="Chromosome 2"/>
</dbReference>
<comment type="caution">
    <text evidence="1">The sequence shown here is derived from an EMBL/GenBank/DDBJ whole genome shotgun (WGS) entry which is preliminary data.</text>
</comment>
<protein>
    <submittedName>
        <fullName evidence="1">Uncharacterized protein</fullName>
    </submittedName>
</protein>
<organism evidence="1 2">
    <name type="scientific">Vaccinium darrowii</name>
    <dbReference type="NCBI Taxonomy" id="229202"/>
    <lineage>
        <taxon>Eukaryota</taxon>
        <taxon>Viridiplantae</taxon>
        <taxon>Streptophyta</taxon>
        <taxon>Embryophyta</taxon>
        <taxon>Tracheophyta</taxon>
        <taxon>Spermatophyta</taxon>
        <taxon>Magnoliopsida</taxon>
        <taxon>eudicotyledons</taxon>
        <taxon>Gunneridae</taxon>
        <taxon>Pentapetalae</taxon>
        <taxon>asterids</taxon>
        <taxon>Ericales</taxon>
        <taxon>Ericaceae</taxon>
        <taxon>Vaccinioideae</taxon>
        <taxon>Vaccinieae</taxon>
        <taxon>Vaccinium</taxon>
    </lineage>
</organism>
<keyword evidence="2" id="KW-1185">Reference proteome</keyword>
<evidence type="ECO:0000313" key="2">
    <source>
        <dbReference type="Proteomes" id="UP000828048"/>
    </source>
</evidence>
<evidence type="ECO:0000313" key="1">
    <source>
        <dbReference type="EMBL" id="KAH7836058.1"/>
    </source>
</evidence>